<evidence type="ECO:0000313" key="4">
    <source>
        <dbReference type="Proteomes" id="UP000032566"/>
    </source>
</evidence>
<comment type="caution">
    <text evidence="3">The sequence shown here is derived from an EMBL/GenBank/DDBJ whole genome shotgun (WGS) entry which is preliminary data.</text>
</comment>
<organism evidence="3 4">
    <name type="scientific">Acidovorax temperans</name>
    <dbReference type="NCBI Taxonomy" id="80878"/>
    <lineage>
        <taxon>Bacteria</taxon>
        <taxon>Pseudomonadati</taxon>
        <taxon>Pseudomonadota</taxon>
        <taxon>Betaproteobacteria</taxon>
        <taxon>Burkholderiales</taxon>
        <taxon>Comamonadaceae</taxon>
        <taxon>Acidovorax</taxon>
    </lineage>
</organism>
<dbReference type="AlphaFoldDB" id="A0A0D7KAM6"/>
<evidence type="ECO:0000313" key="3">
    <source>
        <dbReference type="EMBL" id="KJA11007.1"/>
    </source>
</evidence>
<keyword evidence="4" id="KW-1185">Reference proteome</keyword>
<feature type="transmembrane region" description="Helical" evidence="2">
    <location>
        <begin position="6"/>
        <end position="28"/>
    </location>
</feature>
<dbReference type="Proteomes" id="UP000032566">
    <property type="component" value="Unassembled WGS sequence"/>
</dbReference>
<feature type="transmembrane region" description="Helical" evidence="2">
    <location>
        <begin position="101"/>
        <end position="121"/>
    </location>
</feature>
<evidence type="ECO:0000256" key="2">
    <source>
        <dbReference type="SAM" id="Phobius"/>
    </source>
</evidence>
<feature type="region of interest" description="Disordered" evidence="1">
    <location>
        <begin position="124"/>
        <end position="143"/>
    </location>
</feature>
<dbReference type="EMBL" id="JXYQ01000022">
    <property type="protein sequence ID" value="KJA11007.1"/>
    <property type="molecule type" value="Genomic_DNA"/>
</dbReference>
<keyword evidence="2" id="KW-0472">Membrane</keyword>
<dbReference type="OrthoDB" id="8821148at2"/>
<feature type="transmembrane region" description="Helical" evidence="2">
    <location>
        <begin position="35"/>
        <end position="60"/>
    </location>
</feature>
<keyword evidence="2" id="KW-1133">Transmembrane helix</keyword>
<reference evidence="3 4" key="1">
    <citation type="submission" date="2014-12" db="EMBL/GenBank/DDBJ databases">
        <title>Isolation of bacteria from lake water.</title>
        <authorList>
            <person name="Sheng K.-Y."/>
            <person name="Chin P.-S."/>
            <person name="Chan K.-G."/>
            <person name="Tan G.S."/>
        </authorList>
    </citation>
    <scope>NUCLEOTIDE SEQUENCE [LARGE SCALE GENOMIC DNA]</scope>
    <source>
        <strain evidence="3 4">KY4</strain>
    </source>
</reference>
<protein>
    <submittedName>
        <fullName evidence="3">Uncharacterized protein</fullName>
    </submittedName>
</protein>
<keyword evidence="2" id="KW-0812">Transmembrane</keyword>
<proteinExistence type="predicted"/>
<gene>
    <name evidence="3" type="ORF">RP29_08370</name>
</gene>
<accession>A0A0D7KAM6</accession>
<dbReference type="RefSeq" id="WP_044397253.1">
    <property type="nucleotide sequence ID" value="NZ_JAYRUO010000028.1"/>
</dbReference>
<name>A0A0D7KAM6_9BURK</name>
<evidence type="ECO:0000256" key="1">
    <source>
        <dbReference type="SAM" id="MobiDB-lite"/>
    </source>
</evidence>
<sequence length="143" mass="15170">MPTLMSAWPAVALLLPALVLLSAVVFLAKGDRRSFSYLMALLACYLVGALLMEFFVFMAARMARPGTAQAVPVLGAGTKQLLETLSNPRSIAAPPLSLPAIAAYSVLASYLWVLVSWGLHLRGKKAGSGKKKASRSSRKPAKA</sequence>
<dbReference type="PATRIC" id="fig|80878.5.peg.1197"/>